<keyword evidence="2" id="KW-1185">Reference proteome</keyword>
<gene>
    <name evidence="1" type="ORF">PGQ11_014367</name>
</gene>
<dbReference type="Proteomes" id="UP001390339">
    <property type="component" value="Unassembled WGS sequence"/>
</dbReference>
<organism evidence="1 2">
    <name type="scientific">Apiospora arundinis</name>
    <dbReference type="NCBI Taxonomy" id="335852"/>
    <lineage>
        <taxon>Eukaryota</taxon>
        <taxon>Fungi</taxon>
        <taxon>Dikarya</taxon>
        <taxon>Ascomycota</taxon>
        <taxon>Pezizomycotina</taxon>
        <taxon>Sordariomycetes</taxon>
        <taxon>Xylariomycetidae</taxon>
        <taxon>Amphisphaeriales</taxon>
        <taxon>Apiosporaceae</taxon>
        <taxon>Apiospora</taxon>
    </lineage>
</organism>
<evidence type="ECO:0000313" key="2">
    <source>
        <dbReference type="Proteomes" id="UP001390339"/>
    </source>
</evidence>
<protein>
    <submittedName>
        <fullName evidence="1">Uncharacterized protein</fullName>
    </submittedName>
</protein>
<evidence type="ECO:0000313" key="1">
    <source>
        <dbReference type="EMBL" id="KAK8851888.1"/>
    </source>
</evidence>
<accession>A0ABR2HSK1</accession>
<name>A0ABR2HSK1_9PEZI</name>
<comment type="caution">
    <text evidence="1">The sequence shown here is derived from an EMBL/GenBank/DDBJ whole genome shotgun (WGS) entry which is preliminary data.</text>
</comment>
<proteinExistence type="predicted"/>
<dbReference type="EMBL" id="JAPCWZ010000009">
    <property type="protein sequence ID" value="KAK8851888.1"/>
    <property type="molecule type" value="Genomic_DNA"/>
</dbReference>
<sequence>MVDISLFRPGHKLLSMEQQHQQTSKAKKTEREELGIQQIQRFLKEPARDGNPLMALPSGTTDAAAAEREAEARMRSNIQGIMKPFLG</sequence>
<reference evidence="1 2" key="1">
    <citation type="journal article" date="2024" name="IMA Fungus">
        <title>Apiospora arundinis, a panoply of carbohydrate-active enzymes and secondary metabolites.</title>
        <authorList>
            <person name="Sorensen T."/>
            <person name="Petersen C."/>
            <person name="Muurmann A.T."/>
            <person name="Christiansen J.V."/>
            <person name="Brundto M.L."/>
            <person name="Overgaard C.K."/>
            <person name="Boysen A.T."/>
            <person name="Wollenberg R.D."/>
            <person name="Larsen T.O."/>
            <person name="Sorensen J.L."/>
            <person name="Nielsen K.L."/>
            <person name="Sondergaard T.E."/>
        </authorList>
    </citation>
    <scope>NUCLEOTIDE SEQUENCE [LARGE SCALE GENOMIC DNA]</scope>
    <source>
        <strain evidence="1 2">AAU 773</strain>
    </source>
</reference>